<accession>A0A6C0R8N0</accession>
<reference evidence="1 2" key="1">
    <citation type="submission" date="2020-02" db="EMBL/GenBank/DDBJ databases">
        <title>Genome sequencing for Draconibacterium sp. strain M1.</title>
        <authorList>
            <person name="Park S.-J."/>
        </authorList>
    </citation>
    <scope>NUCLEOTIDE SEQUENCE [LARGE SCALE GENOMIC DNA]</scope>
    <source>
        <strain evidence="1 2">M1</strain>
    </source>
</reference>
<dbReference type="EMBL" id="CP048409">
    <property type="protein sequence ID" value="QIA06216.1"/>
    <property type="molecule type" value="Genomic_DNA"/>
</dbReference>
<organism evidence="1 2">
    <name type="scientific">Draconibacterium halophilum</name>
    <dbReference type="NCBI Taxonomy" id="2706887"/>
    <lineage>
        <taxon>Bacteria</taxon>
        <taxon>Pseudomonadati</taxon>
        <taxon>Bacteroidota</taxon>
        <taxon>Bacteroidia</taxon>
        <taxon>Marinilabiliales</taxon>
        <taxon>Prolixibacteraceae</taxon>
        <taxon>Draconibacterium</taxon>
    </lineage>
</organism>
<protein>
    <submittedName>
        <fullName evidence="1">Uncharacterized protein</fullName>
    </submittedName>
</protein>
<dbReference type="KEGG" id="drc:G0Q07_16260"/>
<keyword evidence="2" id="KW-1185">Reference proteome</keyword>
<dbReference type="AlphaFoldDB" id="A0A6C0R8N0"/>
<sequence>MEVTIHPLLFLIHPLSINLNPFIIFAPASRFIGLTINVSQESPGNAGHRAS</sequence>
<evidence type="ECO:0000313" key="1">
    <source>
        <dbReference type="EMBL" id="QIA06216.1"/>
    </source>
</evidence>
<evidence type="ECO:0000313" key="2">
    <source>
        <dbReference type="Proteomes" id="UP000474630"/>
    </source>
</evidence>
<name>A0A6C0R8N0_9BACT</name>
<proteinExistence type="predicted"/>
<gene>
    <name evidence="1" type="ORF">G0Q07_16260</name>
</gene>
<dbReference type="Proteomes" id="UP000474630">
    <property type="component" value="Chromosome"/>
</dbReference>